<dbReference type="PROSITE" id="PS00109">
    <property type="entry name" value="PROTEIN_KINASE_TYR"/>
    <property type="match status" value="1"/>
</dbReference>
<feature type="compositionally biased region" description="Polar residues" evidence="1">
    <location>
        <begin position="7"/>
        <end position="20"/>
    </location>
</feature>
<gene>
    <name evidence="3" type="ORF">AAE3_LOCUS5689</name>
</gene>
<evidence type="ECO:0000313" key="4">
    <source>
        <dbReference type="Proteomes" id="UP000467700"/>
    </source>
</evidence>
<organism evidence="3 4">
    <name type="scientific">Cyclocybe aegerita</name>
    <name type="common">Black poplar mushroom</name>
    <name type="synonym">Agrocybe aegerita</name>
    <dbReference type="NCBI Taxonomy" id="1973307"/>
    <lineage>
        <taxon>Eukaryota</taxon>
        <taxon>Fungi</taxon>
        <taxon>Dikarya</taxon>
        <taxon>Basidiomycota</taxon>
        <taxon>Agaricomycotina</taxon>
        <taxon>Agaricomycetes</taxon>
        <taxon>Agaricomycetidae</taxon>
        <taxon>Agaricales</taxon>
        <taxon>Agaricineae</taxon>
        <taxon>Bolbitiaceae</taxon>
        <taxon>Cyclocybe</taxon>
    </lineage>
</organism>
<dbReference type="InterPro" id="IPR008266">
    <property type="entry name" value="Tyr_kinase_AS"/>
</dbReference>
<feature type="domain" description="Fungal-type protein kinase" evidence="2">
    <location>
        <begin position="191"/>
        <end position="715"/>
    </location>
</feature>
<feature type="compositionally biased region" description="Low complexity" evidence="1">
    <location>
        <begin position="405"/>
        <end position="416"/>
    </location>
</feature>
<dbReference type="InterPro" id="IPR040976">
    <property type="entry name" value="Pkinase_fungal"/>
</dbReference>
<evidence type="ECO:0000313" key="3">
    <source>
        <dbReference type="EMBL" id="CAA7263348.1"/>
    </source>
</evidence>
<protein>
    <recommendedName>
        <fullName evidence="2">Fungal-type protein kinase domain-containing protein</fullName>
    </recommendedName>
</protein>
<feature type="compositionally biased region" description="Basic residues" evidence="1">
    <location>
        <begin position="395"/>
        <end position="404"/>
    </location>
</feature>
<feature type="region of interest" description="Disordered" evidence="1">
    <location>
        <begin position="1"/>
        <end position="22"/>
    </location>
</feature>
<proteinExistence type="predicted"/>
<dbReference type="AlphaFoldDB" id="A0A8S0X0B6"/>
<dbReference type="PANTHER" id="PTHR38248:SF2">
    <property type="entry name" value="FUNK1 11"/>
    <property type="match status" value="1"/>
</dbReference>
<dbReference type="OrthoDB" id="3182677at2759"/>
<dbReference type="InterPro" id="IPR011009">
    <property type="entry name" value="Kinase-like_dom_sf"/>
</dbReference>
<reference evidence="3 4" key="1">
    <citation type="submission" date="2020-01" db="EMBL/GenBank/DDBJ databases">
        <authorList>
            <person name="Gupta K D."/>
        </authorList>
    </citation>
    <scope>NUCLEOTIDE SEQUENCE [LARGE SCALE GENOMIC DNA]</scope>
</reference>
<dbReference type="SUPFAM" id="SSF56112">
    <property type="entry name" value="Protein kinase-like (PK-like)"/>
    <property type="match status" value="1"/>
</dbReference>
<dbReference type="EMBL" id="CACVBS010000039">
    <property type="protein sequence ID" value="CAA7263348.1"/>
    <property type="molecule type" value="Genomic_DNA"/>
</dbReference>
<dbReference type="Pfam" id="PF17667">
    <property type="entry name" value="Pkinase_fungal"/>
    <property type="match status" value="1"/>
</dbReference>
<dbReference type="Proteomes" id="UP000467700">
    <property type="component" value="Unassembled WGS sequence"/>
</dbReference>
<dbReference type="GO" id="GO:0004672">
    <property type="term" value="F:protein kinase activity"/>
    <property type="evidence" value="ECO:0007669"/>
    <property type="project" value="InterPro"/>
</dbReference>
<comment type="caution">
    <text evidence="3">The sequence shown here is derived from an EMBL/GenBank/DDBJ whole genome shotgun (WGS) entry which is preliminary data.</text>
</comment>
<sequence>MAHSTPVKPSSRTGNNQPSSDALRKQEVLKNLLQDEIGDQTWQFDAERVSRMLSPKCLKPGGDYHFLDNHDCDVDKRFFKAALTRAKSDLEKTLLEQSLNWPPDNAGERQYYQPLAQFMNTCLKACHAALDSDPSAPARDVRWYHDLDFIKYDRTTGDGIRAAHPLKPDLAGGRKLVVIFQQDPSATLYWSRIDKSHHQIDIPVEVKLDEKDMVAQAASYARCLFSASPSRLFSLVLCFNQKNKSLRFVIFHRGGLTASLPLYLDTQGGREGALELFLSITCWTSATDAGFNPSCNDLEYMIPLNSTGTEGVRATILDNLYEAICVRGSSTKVSRVVVKDIPTQPPNVAPETTSQGAPSLKAFTTAPLRRSPRLRTPAAHQPNAESSSSSQIKKPSSKQTKKPPSKTTAQAKPTTAEGTPSEGTTKNEKTTQSESCPITPYKRENDIGYFEPRGFTPSHETQDLRKEFQKPLIVKISWQQDELKEVEPGMYKASNGRFGTVSHLCSKDEIESAFWKLFRDTPPIAAETRTMCYSFFSLEGRSLVEAESSRELCEALIHGVLGWLSTYQAGYLHRDISIGNLLLCPNSVEKSAFKIAADFRQTATKPAQDLTSLFEGLSIDSMPPKLSDLEEQMTRVERLVEELGVSTKCIAFVTDGDKAICWASYFQGHNRGSDERSGTSEFMSPRLLESIEDGTRYLQSPVDDLFSVYWVALWAILNNIPTSRRSDYEVRWRRKIAEGRWARGDASVAICKLVDPEETSHSPIVQQWSPVLKAWSQCLDRLEDDWRLQEARLSRRLKPENSRGDFYLPLFHYFALRGVADFLEMIKPHSTRLYNCPPFF</sequence>
<evidence type="ECO:0000256" key="1">
    <source>
        <dbReference type="SAM" id="MobiDB-lite"/>
    </source>
</evidence>
<evidence type="ECO:0000259" key="2">
    <source>
        <dbReference type="Pfam" id="PF17667"/>
    </source>
</evidence>
<keyword evidence="4" id="KW-1185">Reference proteome</keyword>
<feature type="region of interest" description="Disordered" evidence="1">
    <location>
        <begin position="365"/>
        <end position="458"/>
    </location>
</feature>
<accession>A0A8S0X0B6</accession>
<dbReference type="PANTHER" id="PTHR38248">
    <property type="entry name" value="FUNK1 6"/>
    <property type="match status" value="1"/>
</dbReference>
<name>A0A8S0X0B6_CYCAE</name>